<evidence type="ECO:0000313" key="3">
    <source>
        <dbReference type="Proteomes" id="UP000077381"/>
    </source>
</evidence>
<organism evidence="2 3">
    <name type="scientific">Streptomyces jeddahensis</name>
    <dbReference type="NCBI Taxonomy" id="1716141"/>
    <lineage>
        <taxon>Bacteria</taxon>
        <taxon>Bacillati</taxon>
        <taxon>Actinomycetota</taxon>
        <taxon>Actinomycetes</taxon>
        <taxon>Kitasatosporales</taxon>
        <taxon>Streptomycetaceae</taxon>
        <taxon>Streptomyces</taxon>
    </lineage>
</organism>
<dbReference type="Proteomes" id="UP000077381">
    <property type="component" value="Unassembled WGS sequence"/>
</dbReference>
<dbReference type="AlphaFoldDB" id="A0A177HFZ4"/>
<sequence>MLILVILGRLAARYTEPVALRLTGRRGKSEPASGVVGEGVASPAEAKEAVDDQDAVGRS</sequence>
<protein>
    <submittedName>
        <fullName evidence="2">Uncharacterized protein</fullName>
    </submittedName>
</protein>
<dbReference type="EMBL" id="LOHS01000174">
    <property type="protein sequence ID" value="OAH09882.1"/>
    <property type="molecule type" value="Genomic_DNA"/>
</dbReference>
<evidence type="ECO:0000256" key="1">
    <source>
        <dbReference type="SAM" id="MobiDB-lite"/>
    </source>
</evidence>
<feature type="compositionally biased region" description="Basic and acidic residues" evidence="1">
    <location>
        <begin position="45"/>
        <end position="59"/>
    </location>
</feature>
<evidence type="ECO:0000313" key="2">
    <source>
        <dbReference type="EMBL" id="OAH09882.1"/>
    </source>
</evidence>
<name>A0A177HFZ4_9ACTN</name>
<dbReference type="PATRIC" id="fig|1716141.3.peg.7279"/>
<gene>
    <name evidence="2" type="ORF">STSP_68810</name>
</gene>
<dbReference type="RefSeq" id="WP_067284820.1">
    <property type="nucleotide sequence ID" value="NZ_LOHS01000174.1"/>
</dbReference>
<dbReference type="STRING" id="1716141.STSP_68810"/>
<reference evidence="2 3" key="1">
    <citation type="submission" date="2015-12" db="EMBL/GenBank/DDBJ databases">
        <title>Genome sequence of Streptomyces sp. G25.</title>
        <authorList>
            <person name="Poehlein A."/>
            <person name="Roettig A."/>
            <person name="Hiessl S."/>
            <person name="Hauschild P."/>
            <person name="Schauer J."/>
            <person name="Madkour M.H."/>
            <person name="Al-Ansari A.M."/>
            <person name="Almakishah N.H."/>
            <person name="Steinbuechel A."/>
            <person name="Daniel R."/>
        </authorList>
    </citation>
    <scope>NUCLEOTIDE SEQUENCE [LARGE SCALE GENOMIC DNA]</scope>
    <source>
        <strain evidence="3">G25(2015)</strain>
    </source>
</reference>
<keyword evidence="3" id="KW-1185">Reference proteome</keyword>
<accession>A0A177HFZ4</accession>
<proteinExistence type="predicted"/>
<comment type="caution">
    <text evidence="2">The sequence shown here is derived from an EMBL/GenBank/DDBJ whole genome shotgun (WGS) entry which is preliminary data.</text>
</comment>
<feature type="region of interest" description="Disordered" evidence="1">
    <location>
        <begin position="24"/>
        <end position="59"/>
    </location>
</feature>